<evidence type="ECO:0000259" key="2">
    <source>
        <dbReference type="Pfam" id="PF10536"/>
    </source>
</evidence>
<proteinExistence type="predicted"/>
<dbReference type="EMBL" id="JAUUTY010000004">
    <property type="protein sequence ID" value="KAK1648248.1"/>
    <property type="molecule type" value="Genomic_DNA"/>
</dbReference>
<feature type="compositionally biased region" description="Low complexity" evidence="1">
    <location>
        <begin position="1"/>
        <end position="27"/>
    </location>
</feature>
<keyword evidence="4" id="KW-1185">Reference proteome</keyword>
<dbReference type="PANTHER" id="PTHR46033">
    <property type="entry name" value="PROTEIN MAIN-LIKE 2"/>
    <property type="match status" value="1"/>
</dbReference>
<evidence type="ECO:0000313" key="3">
    <source>
        <dbReference type="EMBL" id="KAK1648248.1"/>
    </source>
</evidence>
<feature type="domain" description="Aminotransferase-like plant mobile" evidence="2">
    <location>
        <begin position="194"/>
        <end position="224"/>
    </location>
</feature>
<accession>A0AAD8SAU2</accession>
<gene>
    <name evidence="3" type="ORF">QYE76_066053</name>
</gene>
<dbReference type="InterPro" id="IPR044824">
    <property type="entry name" value="MAIN-like"/>
</dbReference>
<comment type="caution">
    <text evidence="3">The sequence shown here is derived from an EMBL/GenBank/DDBJ whole genome shotgun (WGS) entry which is preliminary data.</text>
</comment>
<feature type="region of interest" description="Disordered" evidence="1">
    <location>
        <begin position="71"/>
        <end position="125"/>
    </location>
</feature>
<feature type="compositionally biased region" description="Basic and acidic residues" evidence="1">
    <location>
        <begin position="105"/>
        <end position="122"/>
    </location>
</feature>
<organism evidence="3 4">
    <name type="scientific">Lolium multiflorum</name>
    <name type="common">Italian ryegrass</name>
    <name type="synonym">Lolium perenne subsp. multiflorum</name>
    <dbReference type="NCBI Taxonomy" id="4521"/>
    <lineage>
        <taxon>Eukaryota</taxon>
        <taxon>Viridiplantae</taxon>
        <taxon>Streptophyta</taxon>
        <taxon>Embryophyta</taxon>
        <taxon>Tracheophyta</taxon>
        <taxon>Spermatophyta</taxon>
        <taxon>Magnoliopsida</taxon>
        <taxon>Liliopsida</taxon>
        <taxon>Poales</taxon>
        <taxon>Poaceae</taxon>
        <taxon>BOP clade</taxon>
        <taxon>Pooideae</taxon>
        <taxon>Poodae</taxon>
        <taxon>Poeae</taxon>
        <taxon>Poeae Chloroplast Group 2 (Poeae type)</taxon>
        <taxon>Loliodinae</taxon>
        <taxon>Loliinae</taxon>
        <taxon>Lolium</taxon>
    </lineage>
</organism>
<dbReference type="AlphaFoldDB" id="A0AAD8SAU2"/>
<dbReference type="GO" id="GO:0010073">
    <property type="term" value="P:meristem maintenance"/>
    <property type="evidence" value="ECO:0007669"/>
    <property type="project" value="InterPro"/>
</dbReference>
<protein>
    <recommendedName>
        <fullName evidence="2">Aminotransferase-like plant mobile domain-containing protein</fullName>
    </recommendedName>
</protein>
<evidence type="ECO:0000256" key="1">
    <source>
        <dbReference type="SAM" id="MobiDB-lite"/>
    </source>
</evidence>
<name>A0AAD8SAU2_LOLMU</name>
<dbReference type="Pfam" id="PF10536">
    <property type="entry name" value="PMD"/>
    <property type="match status" value="1"/>
</dbReference>
<reference evidence="3" key="1">
    <citation type="submission" date="2023-07" db="EMBL/GenBank/DDBJ databases">
        <title>A chromosome-level genome assembly of Lolium multiflorum.</title>
        <authorList>
            <person name="Chen Y."/>
            <person name="Copetti D."/>
            <person name="Kolliker R."/>
            <person name="Studer B."/>
        </authorList>
    </citation>
    <scope>NUCLEOTIDE SEQUENCE</scope>
    <source>
        <strain evidence="3">02402/16</strain>
        <tissue evidence="3">Leaf</tissue>
    </source>
</reference>
<dbReference type="InterPro" id="IPR019557">
    <property type="entry name" value="AminoTfrase-like_pln_mobile"/>
</dbReference>
<feature type="compositionally biased region" description="Basic and acidic residues" evidence="1">
    <location>
        <begin position="28"/>
        <end position="44"/>
    </location>
</feature>
<dbReference type="PANTHER" id="PTHR46033:SF87">
    <property type="entry name" value="AMINOTRANSFERASE-LIKE PLANT MOBILE DOMAIN-CONTAINING PROTEIN"/>
    <property type="match status" value="1"/>
</dbReference>
<feature type="region of interest" description="Disordered" evidence="1">
    <location>
        <begin position="1"/>
        <end position="51"/>
    </location>
</feature>
<sequence length="224" mass="25721">MPGAFFAKDPPPAAAARPASTTAGSSSKLRDFTRGGRWYHEDPPLKPMSGPKFSAWLAEWERQRRVNEAWRATIGSTSAGVPRRAGEEEEEDEKDPAFLKAIQESLKDADEKKKAEEEERRRPSPPMVWLIDHEYDKDHRVYHIAERGKVLEPLKIRYHGSMKDMPYDERYTEFIQPTGLLPFITLVSWRPPNMNAAALTALVDRWRPETHTFHLRVGEMTPTL</sequence>
<evidence type="ECO:0000313" key="4">
    <source>
        <dbReference type="Proteomes" id="UP001231189"/>
    </source>
</evidence>
<dbReference type="Proteomes" id="UP001231189">
    <property type="component" value="Unassembled WGS sequence"/>
</dbReference>